<protein>
    <submittedName>
        <fullName evidence="1">Uncharacterized protein</fullName>
    </submittedName>
</protein>
<dbReference type="AlphaFoldDB" id="A0A6N2MPV8"/>
<sequence length="59" mass="6957">MSTESSSPKKRPVIHQLPAFLAVDLFARYYLSPLPMHPRCYHRWNVQYTVKPLTDRPSE</sequence>
<accession>A0A6N2MPV8</accession>
<proteinExistence type="predicted"/>
<organism evidence="1">
    <name type="scientific">Salix viminalis</name>
    <name type="common">Common osier</name>
    <name type="synonym">Basket willow</name>
    <dbReference type="NCBI Taxonomy" id="40686"/>
    <lineage>
        <taxon>Eukaryota</taxon>
        <taxon>Viridiplantae</taxon>
        <taxon>Streptophyta</taxon>
        <taxon>Embryophyta</taxon>
        <taxon>Tracheophyta</taxon>
        <taxon>Spermatophyta</taxon>
        <taxon>Magnoliopsida</taxon>
        <taxon>eudicotyledons</taxon>
        <taxon>Gunneridae</taxon>
        <taxon>Pentapetalae</taxon>
        <taxon>rosids</taxon>
        <taxon>fabids</taxon>
        <taxon>Malpighiales</taxon>
        <taxon>Salicaceae</taxon>
        <taxon>Saliceae</taxon>
        <taxon>Salix</taxon>
    </lineage>
</organism>
<gene>
    <name evidence="1" type="ORF">SVIM_LOCUS349897</name>
</gene>
<name>A0A6N2MPV8_SALVM</name>
<evidence type="ECO:0000313" key="1">
    <source>
        <dbReference type="EMBL" id="VFU51635.1"/>
    </source>
</evidence>
<reference evidence="1" key="1">
    <citation type="submission" date="2019-03" db="EMBL/GenBank/DDBJ databases">
        <authorList>
            <person name="Mank J."/>
            <person name="Almeida P."/>
        </authorList>
    </citation>
    <scope>NUCLEOTIDE SEQUENCE</scope>
    <source>
        <strain evidence="1">78183</strain>
    </source>
</reference>
<dbReference type="EMBL" id="CAADRP010001763">
    <property type="protein sequence ID" value="VFU51635.1"/>
    <property type="molecule type" value="Genomic_DNA"/>
</dbReference>